<gene>
    <name evidence="2" type="ORF">FAM09_02160</name>
</gene>
<keyword evidence="2" id="KW-0808">Transferase</keyword>
<evidence type="ECO:0000259" key="1">
    <source>
        <dbReference type="Pfam" id="PF08241"/>
    </source>
</evidence>
<protein>
    <submittedName>
        <fullName evidence="2">Methyltransferase domain-containing protein</fullName>
    </submittedName>
</protein>
<dbReference type="InterPro" id="IPR029063">
    <property type="entry name" value="SAM-dependent_MTases_sf"/>
</dbReference>
<dbReference type="PANTHER" id="PTHR43861">
    <property type="entry name" value="TRANS-ACONITATE 2-METHYLTRANSFERASE-RELATED"/>
    <property type="match status" value="1"/>
</dbReference>
<keyword evidence="2" id="KW-0489">Methyltransferase</keyword>
<dbReference type="Pfam" id="PF08241">
    <property type="entry name" value="Methyltransf_11"/>
    <property type="match status" value="1"/>
</dbReference>
<dbReference type="CDD" id="cd02440">
    <property type="entry name" value="AdoMet_MTases"/>
    <property type="match status" value="1"/>
</dbReference>
<dbReference type="InterPro" id="IPR013216">
    <property type="entry name" value="Methyltransf_11"/>
</dbReference>
<dbReference type="PANTHER" id="PTHR43861:SF1">
    <property type="entry name" value="TRANS-ACONITATE 2-METHYLTRANSFERASE"/>
    <property type="match status" value="1"/>
</dbReference>
<dbReference type="Gene3D" id="3.40.50.150">
    <property type="entry name" value="Vaccinia Virus protein VP39"/>
    <property type="match status" value="1"/>
</dbReference>
<keyword evidence="3" id="KW-1185">Reference proteome</keyword>
<evidence type="ECO:0000313" key="3">
    <source>
        <dbReference type="Proteomes" id="UP000306918"/>
    </source>
</evidence>
<accession>A0A4S8HZV2</accession>
<evidence type="ECO:0000313" key="2">
    <source>
        <dbReference type="EMBL" id="THU40941.1"/>
    </source>
</evidence>
<reference evidence="2 3" key="1">
    <citation type="submission" date="2019-04" db="EMBL/GenBank/DDBJ databases">
        <title>Niastella caeni sp. nov., isolated from activated sludge.</title>
        <authorList>
            <person name="Sheng M."/>
        </authorList>
    </citation>
    <scope>NUCLEOTIDE SEQUENCE [LARGE SCALE GENOMIC DNA]</scope>
    <source>
        <strain evidence="2 3">HX-2-15</strain>
    </source>
</reference>
<dbReference type="Proteomes" id="UP000306918">
    <property type="component" value="Unassembled WGS sequence"/>
</dbReference>
<dbReference type="SUPFAM" id="SSF53335">
    <property type="entry name" value="S-adenosyl-L-methionine-dependent methyltransferases"/>
    <property type="match status" value="1"/>
</dbReference>
<dbReference type="RefSeq" id="WP_136575433.1">
    <property type="nucleotide sequence ID" value="NZ_STFF01000001.1"/>
</dbReference>
<dbReference type="GO" id="GO:0032259">
    <property type="term" value="P:methylation"/>
    <property type="evidence" value="ECO:0007669"/>
    <property type="project" value="UniProtKB-KW"/>
</dbReference>
<dbReference type="AlphaFoldDB" id="A0A4S8HZV2"/>
<dbReference type="OrthoDB" id="9789123at2"/>
<organism evidence="2 3">
    <name type="scientific">Niastella caeni</name>
    <dbReference type="NCBI Taxonomy" id="2569763"/>
    <lineage>
        <taxon>Bacteria</taxon>
        <taxon>Pseudomonadati</taxon>
        <taxon>Bacteroidota</taxon>
        <taxon>Chitinophagia</taxon>
        <taxon>Chitinophagales</taxon>
        <taxon>Chitinophagaceae</taxon>
        <taxon>Niastella</taxon>
    </lineage>
</organism>
<dbReference type="GO" id="GO:0008757">
    <property type="term" value="F:S-adenosylmethionine-dependent methyltransferase activity"/>
    <property type="evidence" value="ECO:0007669"/>
    <property type="project" value="InterPro"/>
</dbReference>
<proteinExistence type="predicted"/>
<dbReference type="EMBL" id="STFF01000001">
    <property type="protein sequence ID" value="THU40941.1"/>
    <property type="molecule type" value="Genomic_DNA"/>
</dbReference>
<comment type="caution">
    <text evidence="2">The sequence shown here is derived from an EMBL/GenBank/DDBJ whole genome shotgun (WGS) entry which is preliminary data.</text>
</comment>
<sequence length="258" mass="29522">MAITENITWNSSLYDKKHDFVFKYGEYLVQLLTPQEGERILDIGCGTGHLTNLIAASGAMVTGMDSSIDMIAKARNEYPHLPFRLASVTDFNFNEPFDALFSNAVLHWVTDKEQAIQSMYNNLKPGGRLVLEMGGKGNVEKIVHALKIALTNHGYTQNATREVWYYPSLSEYTGLLEKQGFRVTYATHYNRETELKDTQQGIKDWVHMFCGAYLEGVEDAAKDAILDEVQETLRHTHFRNQKWYADYKRLRVVAIKEN</sequence>
<name>A0A4S8HZV2_9BACT</name>
<feature type="domain" description="Methyltransferase type 11" evidence="1">
    <location>
        <begin position="41"/>
        <end position="131"/>
    </location>
</feature>